<dbReference type="PROSITE" id="PS51192">
    <property type="entry name" value="HELICASE_ATP_BIND_1"/>
    <property type="match status" value="1"/>
</dbReference>
<dbReference type="InterPro" id="IPR014014">
    <property type="entry name" value="RNA_helicase_DEAD_Q_motif"/>
</dbReference>
<dbReference type="EMBL" id="GG739143">
    <property type="protein sequence ID" value="EFC35570.1"/>
    <property type="molecule type" value="Genomic_DNA"/>
</dbReference>
<accession>D2W5T2</accession>
<evidence type="ECO:0000256" key="4">
    <source>
        <dbReference type="ARBA" id="ARBA00022806"/>
    </source>
</evidence>
<evidence type="ECO:0000256" key="9">
    <source>
        <dbReference type="SAM" id="MobiDB-lite"/>
    </source>
</evidence>
<dbReference type="EC" id="3.6.4.13" evidence="8"/>
<protein>
    <recommendedName>
        <fullName evidence="8">ATP-dependent RNA helicase</fullName>
        <ecNumber evidence="8">3.6.4.13</ecNumber>
    </recommendedName>
</protein>
<name>D2W5T2_NAEGR</name>
<dbReference type="GO" id="GO:0003724">
    <property type="term" value="F:RNA helicase activity"/>
    <property type="evidence" value="ECO:0007669"/>
    <property type="project" value="UniProtKB-EC"/>
</dbReference>
<dbReference type="PANTHER" id="PTHR24031">
    <property type="entry name" value="RNA HELICASE"/>
    <property type="match status" value="1"/>
</dbReference>
<evidence type="ECO:0000256" key="3">
    <source>
        <dbReference type="ARBA" id="ARBA00022801"/>
    </source>
</evidence>
<evidence type="ECO:0000313" key="13">
    <source>
        <dbReference type="Proteomes" id="UP000006671"/>
    </source>
</evidence>
<dbReference type="InterPro" id="IPR014001">
    <property type="entry name" value="Helicase_ATP-bd"/>
</dbReference>
<evidence type="ECO:0000313" key="12">
    <source>
        <dbReference type="EMBL" id="EFC35570.1"/>
    </source>
</evidence>
<keyword evidence="4 8" id="KW-0347">Helicase</keyword>
<keyword evidence="2 8" id="KW-0547">Nucleotide-binding</keyword>
<evidence type="ECO:0000256" key="1">
    <source>
        <dbReference type="ARBA" id="ARBA00022540"/>
    </source>
</evidence>
<comment type="function">
    <text evidence="8">RNA helicase.</text>
</comment>
<dbReference type="GO" id="GO:0016787">
    <property type="term" value="F:hydrolase activity"/>
    <property type="evidence" value="ECO:0007669"/>
    <property type="project" value="UniProtKB-KW"/>
</dbReference>
<dbReference type="InterPro" id="IPR011545">
    <property type="entry name" value="DEAD/DEAH_box_helicase_dom"/>
</dbReference>
<feature type="domain" description="DEAD-box RNA helicase Q" evidence="11">
    <location>
        <begin position="2"/>
        <end position="30"/>
    </location>
</feature>
<evidence type="ECO:0000256" key="5">
    <source>
        <dbReference type="ARBA" id="ARBA00022840"/>
    </source>
</evidence>
<feature type="short sequence motif" description="Q motif" evidence="7">
    <location>
        <begin position="2"/>
        <end position="30"/>
    </location>
</feature>
<dbReference type="GO" id="GO:0003723">
    <property type="term" value="F:RNA binding"/>
    <property type="evidence" value="ECO:0007669"/>
    <property type="project" value="UniProtKB-UniRule"/>
</dbReference>
<evidence type="ECO:0000256" key="2">
    <source>
        <dbReference type="ARBA" id="ARBA00022741"/>
    </source>
</evidence>
<feature type="region of interest" description="Disordered" evidence="9">
    <location>
        <begin position="35"/>
        <end position="55"/>
    </location>
</feature>
<reference evidence="12 13" key="1">
    <citation type="journal article" date="2010" name="Cell">
        <title>The genome of Naegleria gruberi illuminates early eukaryotic versatility.</title>
        <authorList>
            <person name="Fritz-Laylin L.K."/>
            <person name="Prochnik S.E."/>
            <person name="Ginger M.L."/>
            <person name="Dacks J.B."/>
            <person name="Carpenter M.L."/>
            <person name="Field M.C."/>
            <person name="Kuo A."/>
            <person name="Paredez A."/>
            <person name="Chapman J."/>
            <person name="Pham J."/>
            <person name="Shu S."/>
            <person name="Neupane R."/>
            <person name="Cipriano M."/>
            <person name="Mancuso J."/>
            <person name="Tu H."/>
            <person name="Salamov A."/>
            <person name="Lindquist E."/>
            <person name="Shapiro H."/>
            <person name="Lucas S."/>
            <person name="Grigoriev I.V."/>
            <person name="Cande W.Z."/>
            <person name="Fulton C."/>
            <person name="Rokhsar D.S."/>
            <person name="Dawson S.C."/>
        </authorList>
    </citation>
    <scope>NUCLEOTIDE SEQUENCE [LARGE SCALE GENOMIC DNA]</scope>
    <source>
        <strain evidence="12 13">NEG-M</strain>
    </source>
</reference>
<evidence type="ECO:0000256" key="6">
    <source>
        <dbReference type="ARBA" id="ARBA00022917"/>
    </source>
</evidence>
<dbReference type="GeneID" id="8859693"/>
<comment type="catalytic activity">
    <reaction evidence="8">
        <text>ATP + H2O = ADP + phosphate + H(+)</text>
        <dbReference type="Rhea" id="RHEA:13065"/>
        <dbReference type="ChEBI" id="CHEBI:15377"/>
        <dbReference type="ChEBI" id="CHEBI:15378"/>
        <dbReference type="ChEBI" id="CHEBI:30616"/>
        <dbReference type="ChEBI" id="CHEBI:43474"/>
        <dbReference type="ChEBI" id="CHEBI:456216"/>
        <dbReference type="EC" id="3.6.4.13"/>
    </reaction>
</comment>
<dbReference type="InParanoid" id="D2W5T2"/>
<dbReference type="Proteomes" id="UP000006671">
    <property type="component" value="Unassembled WGS sequence"/>
</dbReference>
<feature type="domain" description="Helicase ATP-binding" evidence="10">
    <location>
        <begin position="43"/>
        <end position="206"/>
    </location>
</feature>
<dbReference type="SMART" id="SM00487">
    <property type="entry name" value="DEXDc"/>
    <property type="match status" value="1"/>
</dbReference>
<evidence type="ECO:0000259" key="10">
    <source>
        <dbReference type="PROSITE" id="PS51192"/>
    </source>
</evidence>
<gene>
    <name evidence="12" type="ORF">NAEGRDRAFT_76775</name>
</gene>
<dbReference type="STRING" id="5762.D2W5T2"/>
<feature type="compositionally biased region" description="Low complexity" evidence="9">
    <location>
        <begin position="35"/>
        <end position="51"/>
    </location>
</feature>
<dbReference type="Gene3D" id="3.40.50.300">
    <property type="entry name" value="P-loop containing nucleotide triphosphate hydrolases"/>
    <property type="match status" value="1"/>
</dbReference>
<dbReference type="RefSeq" id="XP_002668314.1">
    <property type="nucleotide sequence ID" value="XM_002668268.1"/>
</dbReference>
<comment type="similarity">
    <text evidence="8">Belongs to the DEAD box helicase family.</text>
</comment>
<keyword evidence="8" id="KW-0694">RNA-binding</keyword>
<evidence type="ECO:0000256" key="7">
    <source>
        <dbReference type="PROSITE-ProRule" id="PRU00552"/>
    </source>
</evidence>
<evidence type="ECO:0000256" key="8">
    <source>
        <dbReference type="RuleBase" id="RU365068"/>
    </source>
</evidence>
<dbReference type="InterPro" id="IPR027417">
    <property type="entry name" value="P-loop_NTPase"/>
</dbReference>
<dbReference type="SUPFAM" id="SSF52540">
    <property type="entry name" value="P-loop containing nucleoside triphosphate hydrolases"/>
    <property type="match status" value="1"/>
</dbReference>
<keyword evidence="13" id="KW-1185">Reference proteome</keyword>
<dbReference type="AlphaFoldDB" id="D2W5T2"/>
<keyword evidence="5 8" id="KW-0067">ATP-binding</keyword>
<keyword evidence="3 8" id="KW-0378">Hydrolase</keyword>
<dbReference type="PROSITE" id="PS51195">
    <property type="entry name" value="Q_MOTIF"/>
    <property type="match status" value="1"/>
</dbReference>
<dbReference type="GO" id="GO:0005524">
    <property type="term" value="F:ATP binding"/>
    <property type="evidence" value="ECO:0007669"/>
    <property type="project" value="UniProtKB-UniRule"/>
</dbReference>
<keyword evidence="6" id="KW-0648">Protein biosynthesis</keyword>
<dbReference type="eggNOG" id="KOG0327">
    <property type="taxonomic scope" value="Eukaryota"/>
</dbReference>
<dbReference type="VEuPathDB" id="AmoebaDB:NAEGRDRAFT_76775"/>
<keyword evidence="1" id="KW-0396">Initiation factor</keyword>
<dbReference type="Pfam" id="PF00270">
    <property type="entry name" value="DEAD"/>
    <property type="match status" value="1"/>
</dbReference>
<sequence>MNSFDNLLLTDDLLRGIYGYGFETMSSIQQEILNPQQQQTQPSQQQPSNSSMIVQGRSGEGKTIGLIIKVLKTVDFQKDDDDNGVELQGLILVPNEYLGKQITKAMIYLGEYIRNATISDNVNENPRILITTPSIVIEKKINVSKLKILACDEMNVMLQIGSPTRRCIKRILQQIPNETEIICVGSSKLPPECYIHDQHLKHSRIIQQDSELGRNISESFVYCPKLEQKLATLKERVNTTFPSNVIFCNNSKNKEK</sequence>
<dbReference type="KEGG" id="ngr:NAEGRDRAFT_76775"/>
<organism evidence="13">
    <name type="scientific">Naegleria gruberi</name>
    <name type="common">Amoeba</name>
    <dbReference type="NCBI Taxonomy" id="5762"/>
    <lineage>
        <taxon>Eukaryota</taxon>
        <taxon>Discoba</taxon>
        <taxon>Heterolobosea</taxon>
        <taxon>Tetramitia</taxon>
        <taxon>Eutetramitia</taxon>
        <taxon>Vahlkampfiidae</taxon>
        <taxon>Naegleria</taxon>
    </lineage>
</organism>
<comment type="domain">
    <text evidence="8">The Q motif is unique to and characteristic of the DEAD box family of RNA helicases and controls ATP binding and hydrolysis.</text>
</comment>
<dbReference type="GO" id="GO:0003743">
    <property type="term" value="F:translation initiation factor activity"/>
    <property type="evidence" value="ECO:0007669"/>
    <property type="project" value="UniProtKB-KW"/>
</dbReference>
<evidence type="ECO:0000259" key="11">
    <source>
        <dbReference type="PROSITE" id="PS51195"/>
    </source>
</evidence>
<proteinExistence type="inferred from homology"/>